<sequence>MQVPQAVLRRFTRPVYQAGAVVALVATTQSVLVPAIGGPAWVWATVPVAATAAVVLAVKSIPYEHVKFPR</sequence>
<keyword evidence="1" id="KW-1133">Transmembrane helix</keyword>
<dbReference type="RefSeq" id="WP_133877906.1">
    <property type="nucleotide sequence ID" value="NZ_BOMD01000040.1"/>
</dbReference>
<dbReference type="AlphaFoldDB" id="A0A4R6J8F0"/>
<dbReference type="OrthoDB" id="9958412at2"/>
<proteinExistence type="predicted"/>
<feature type="transmembrane region" description="Helical" evidence="1">
    <location>
        <begin position="15"/>
        <end position="35"/>
    </location>
</feature>
<protein>
    <submittedName>
        <fullName evidence="2">Uncharacterized protein</fullName>
    </submittedName>
</protein>
<organism evidence="2 3">
    <name type="scientific">Paractinoplanes brasiliensis</name>
    <dbReference type="NCBI Taxonomy" id="52695"/>
    <lineage>
        <taxon>Bacteria</taxon>
        <taxon>Bacillati</taxon>
        <taxon>Actinomycetota</taxon>
        <taxon>Actinomycetes</taxon>
        <taxon>Micromonosporales</taxon>
        <taxon>Micromonosporaceae</taxon>
        <taxon>Paractinoplanes</taxon>
    </lineage>
</organism>
<keyword evidence="1" id="KW-0472">Membrane</keyword>
<dbReference type="EMBL" id="SNWR01000002">
    <property type="protein sequence ID" value="TDO31860.1"/>
    <property type="molecule type" value="Genomic_DNA"/>
</dbReference>
<evidence type="ECO:0000313" key="2">
    <source>
        <dbReference type="EMBL" id="TDO31860.1"/>
    </source>
</evidence>
<keyword evidence="3" id="KW-1185">Reference proteome</keyword>
<dbReference type="Proteomes" id="UP000294901">
    <property type="component" value="Unassembled WGS sequence"/>
</dbReference>
<name>A0A4R6J8F0_9ACTN</name>
<reference evidence="2 3" key="1">
    <citation type="submission" date="2019-03" db="EMBL/GenBank/DDBJ databases">
        <title>Sequencing the genomes of 1000 actinobacteria strains.</title>
        <authorList>
            <person name="Klenk H.-P."/>
        </authorList>
    </citation>
    <scope>NUCLEOTIDE SEQUENCE [LARGE SCALE GENOMIC DNA]</scope>
    <source>
        <strain evidence="2 3">DSM 43805</strain>
    </source>
</reference>
<evidence type="ECO:0000256" key="1">
    <source>
        <dbReference type="SAM" id="Phobius"/>
    </source>
</evidence>
<comment type="caution">
    <text evidence="2">The sequence shown here is derived from an EMBL/GenBank/DDBJ whole genome shotgun (WGS) entry which is preliminary data.</text>
</comment>
<accession>A0A4R6J8F0</accession>
<keyword evidence="1" id="KW-0812">Transmembrane</keyword>
<gene>
    <name evidence="2" type="ORF">C8E87_7295</name>
</gene>
<evidence type="ECO:0000313" key="3">
    <source>
        <dbReference type="Proteomes" id="UP000294901"/>
    </source>
</evidence>